<keyword evidence="3" id="KW-0547">Nucleotide-binding</keyword>
<dbReference type="GO" id="GO:0003743">
    <property type="term" value="F:translation initiation factor activity"/>
    <property type="evidence" value="ECO:0007669"/>
    <property type="project" value="UniProtKB-KW"/>
</dbReference>
<evidence type="ECO:0000313" key="8">
    <source>
        <dbReference type="Proteomes" id="UP000230531"/>
    </source>
</evidence>
<proteinExistence type="inferred from homology"/>
<accession>A0A2K8K4I8</accession>
<dbReference type="RefSeq" id="WP_157801577.1">
    <property type="nucleotide sequence ID" value="NZ_CP024798.1"/>
</dbReference>
<organism evidence="7 8">
    <name type="scientific">Carsonella ruddii</name>
    <dbReference type="NCBI Taxonomy" id="114186"/>
    <lineage>
        <taxon>Bacteria</taxon>
        <taxon>Pseudomonadati</taxon>
        <taxon>Pseudomonadota</taxon>
        <taxon>Gammaproteobacteria</taxon>
        <taxon>Oceanospirillales</taxon>
        <taxon>Halomonadaceae</taxon>
        <taxon>Zymobacter group</taxon>
        <taxon>Candidatus Carsonella</taxon>
    </lineage>
</organism>
<evidence type="ECO:0000256" key="5">
    <source>
        <dbReference type="ARBA" id="ARBA00023134"/>
    </source>
</evidence>
<dbReference type="Pfam" id="PF00009">
    <property type="entry name" value="GTP_EFTU"/>
    <property type="match status" value="1"/>
</dbReference>
<dbReference type="GO" id="GO:0005737">
    <property type="term" value="C:cytoplasm"/>
    <property type="evidence" value="ECO:0007669"/>
    <property type="project" value="TreeGrafter"/>
</dbReference>
<name>A0A2K8K4I8_CARRU</name>
<dbReference type="NCBIfam" id="TIGR00231">
    <property type="entry name" value="small_GTP"/>
    <property type="match status" value="1"/>
</dbReference>
<evidence type="ECO:0000256" key="2">
    <source>
        <dbReference type="ARBA" id="ARBA00022540"/>
    </source>
</evidence>
<dbReference type="SUPFAM" id="SSF50447">
    <property type="entry name" value="Translation proteins"/>
    <property type="match status" value="1"/>
</dbReference>
<dbReference type="InterPro" id="IPR009000">
    <property type="entry name" value="Transl_B-barrel_sf"/>
</dbReference>
<dbReference type="GO" id="GO:0005525">
    <property type="term" value="F:GTP binding"/>
    <property type="evidence" value="ECO:0007669"/>
    <property type="project" value="UniProtKB-KW"/>
</dbReference>
<evidence type="ECO:0000259" key="6">
    <source>
        <dbReference type="Pfam" id="PF00009"/>
    </source>
</evidence>
<keyword evidence="5" id="KW-0342">GTP-binding</keyword>
<dbReference type="Proteomes" id="UP000230531">
    <property type="component" value="Chromosome"/>
</dbReference>
<gene>
    <name evidence="7" type="ORF">CUN91_00925</name>
</gene>
<dbReference type="AlphaFoldDB" id="A0A2K8K4I8"/>
<protein>
    <recommendedName>
        <fullName evidence="6">Tr-type G domain-containing protein</fullName>
    </recommendedName>
</protein>
<dbReference type="PANTHER" id="PTHR43381">
    <property type="entry name" value="TRANSLATION INITIATION FACTOR IF-2-RELATED"/>
    <property type="match status" value="1"/>
</dbReference>
<dbReference type="SUPFAM" id="SSF52540">
    <property type="entry name" value="P-loop containing nucleoside triphosphate hydrolases"/>
    <property type="match status" value="1"/>
</dbReference>
<evidence type="ECO:0000256" key="3">
    <source>
        <dbReference type="ARBA" id="ARBA00022741"/>
    </source>
</evidence>
<dbReference type="Gene3D" id="2.40.30.10">
    <property type="entry name" value="Translation factors"/>
    <property type="match status" value="1"/>
</dbReference>
<dbReference type="InterPro" id="IPR027417">
    <property type="entry name" value="P-loop_NTPase"/>
</dbReference>
<dbReference type="OrthoDB" id="9811804at2"/>
<dbReference type="InterPro" id="IPR000795">
    <property type="entry name" value="T_Tr_GTP-bd_dom"/>
</dbReference>
<keyword evidence="4" id="KW-0648">Protein biosynthesis</keyword>
<evidence type="ECO:0000313" key="7">
    <source>
        <dbReference type="EMBL" id="ATX33509.1"/>
    </source>
</evidence>
<dbReference type="InterPro" id="IPR005225">
    <property type="entry name" value="Small_GTP-bd"/>
</dbReference>
<dbReference type="GO" id="GO:0003924">
    <property type="term" value="F:GTPase activity"/>
    <property type="evidence" value="ECO:0007669"/>
    <property type="project" value="InterPro"/>
</dbReference>
<evidence type="ECO:0000256" key="1">
    <source>
        <dbReference type="ARBA" id="ARBA00007733"/>
    </source>
</evidence>
<dbReference type="InterPro" id="IPR015760">
    <property type="entry name" value="TIF_IF2"/>
</dbReference>
<dbReference type="PANTHER" id="PTHR43381:SF5">
    <property type="entry name" value="TR-TYPE G DOMAIN-CONTAINING PROTEIN"/>
    <property type="match status" value="1"/>
</dbReference>
<feature type="domain" description="Tr-type G" evidence="6">
    <location>
        <begin position="79"/>
        <end position="201"/>
    </location>
</feature>
<keyword evidence="2" id="KW-0396">Initiation factor</keyword>
<reference evidence="7 8" key="1">
    <citation type="submission" date="2017-11" db="EMBL/GenBank/DDBJ databases">
        <title>The genome sequence of Candidatus Carsonella ruddii from the psyllid Bactericera trigonica.</title>
        <authorList>
            <person name="Katsir L."/>
            <person name="Zhepu R."/>
            <person name="Piasezky A."/>
            <person name="Jong J."/>
            <person name="Sela N."/>
            <person name="Freilich S."/>
            <person name="Bahar O."/>
        </authorList>
    </citation>
    <scope>NUCLEOTIDE SEQUENCE [LARGE SCALE GENOMIC DNA]</scope>
    <source>
        <strain evidence="7 8">BT</strain>
    </source>
</reference>
<dbReference type="EMBL" id="CP024798">
    <property type="protein sequence ID" value="ATX33509.1"/>
    <property type="molecule type" value="Genomic_DNA"/>
</dbReference>
<evidence type="ECO:0000256" key="4">
    <source>
        <dbReference type="ARBA" id="ARBA00022917"/>
    </source>
</evidence>
<dbReference type="Gene3D" id="3.40.50.300">
    <property type="entry name" value="P-loop containing nucleotide triphosphate hydrolases"/>
    <property type="match status" value="1"/>
</dbReference>
<sequence length="522" mass="61473">MKNFYINEIISIKELSEIIGISKLDLIKNFFFKGIIIKKNEFLKFSTVKDLCKNIFNINILKKEKTNFKIIPSLNNFFYISITGNVNSGKTTLIDFIFKKNISFNEFGKITQFVSIFETFFYKKNIFIFDLPGHKIFNKIIKTFIKISNILFLIISSESDNDNVYDNILEIKKQNNINIIICLNKIDKKNKNFYLKENKIFKISAKNGFNIKKLLIESINSFNLIKNINLMEEDYNGIIVNSYCKNNFFYTTLFLLKGILKVNNFIYFKNKKILIDNIIVNNFNVKECVSPCIFLVKNISFPIDFFFSFKKNNDIFISEDIYKEKYHIFDNLYIKSDNHTISVAIEDYYNNLKFNNKLNLLKISLGNFTISDFKYCLNFNCKILLIGVELDYIIKKEIVKKNIFYKEFKLINDVIDFFNKNYNCNKLEIITGELIIKDIFPCGKNKKIAGCKLIKGYLEIENIIKIYKELKLIFQGFINTLKIKDKNVVKINENDECGINFKNFNDIEIGLKIFSVKYVDIT</sequence>
<comment type="similarity">
    <text evidence="1">Belongs to the TRAFAC class translation factor GTPase superfamily. Classic translation factor GTPase family. IF-2 subfamily.</text>
</comment>